<evidence type="ECO:0000313" key="1">
    <source>
        <dbReference type="EMBL" id="RZU46628.1"/>
    </source>
</evidence>
<organism evidence="1 2">
    <name type="scientific">Krasilnikovia cinnamomea</name>
    <dbReference type="NCBI Taxonomy" id="349313"/>
    <lineage>
        <taxon>Bacteria</taxon>
        <taxon>Bacillati</taxon>
        <taxon>Actinomycetota</taxon>
        <taxon>Actinomycetes</taxon>
        <taxon>Micromonosporales</taxon>
        <taxon>Micromonosporaceae</taxon>
        <taxon>Krasilnikovia</taxon>
    </lineage>
</organism>
<sequence length="442" mass="49393">MNLKPASVPLDALLVSAPLRTPDERAVAAYGRLFNRRDWHRRYWELHAAIGASGRSIDPRRDVQPGLDRIIDLCAQHRYAPSRDDITHPLADAERSWAQRAWADRTRQMLADGDPLYFPSVGEERFDLLPWHLDSTGPLMDQGLWCIRNKWNDAQTERHALAVLHRHHNRLSGALQALRETLIGAAIAPEAERCERALTWIPDMYRFPVSYADDDDHVLHLIARVDDDADGTATFVCGTNGMQNYELRQGAWQDALAAAAAGAEPDPDEPPMTVCPDCAVHADSFPETQLRGPFALIGRDAYEEAIVHAAGQLDALLAGESAPERFRPAVDEGLIAHFRERALTDVGGTQQTLRGYCDARLRCRLPQKYLAPLQAAGPVGEVTDQDVEALLTKVYQTPMFSIEDYWLPWLYEYVCRRAGVTAPGTPKRLRRAPVSGSDDLVR</sequence>
<evidence type="ECO:0000313" key="2">
    <source>
        <dbReference type="Proteomes" id="UP000292564"/>
    </source>
</evidence>
<protein>
    <submittedName>
        <fullName evidence="1">Uncharacterized protein</fullName>
    </submittedName>
</protein>
<proteinExistence type="predicted"/>
<dbReference type="Proteomes" id="UP000292564">
    <property type="component" value="Unassembled WGS sequence"/>
</dbReference>
<dbReference type="RefSeq" id="WP_130513816.1">
    <property type="nucleotide sequence ID" value="NZ_SHKY01000002.1"/>
</dbReference>
<reference evidence="1 2" key="1">
    <citation type="submission" date="2019-02" db="EMBL/GenBank/DDBJ databases">
        <title>Sequencing the genomes of 1000 actinobacteria strains.</title>
        <authorList>
            <person name="Klenk H.-P."/>
        </authorList>
    </citation>
    <scope>NUCLEOTIDE SEQUENCE [LARGE SCALE GENOMIC DNA]</scope>
    <source>
        <strain evidence="1 2">DSM 45162</strain>
    </source>
</reference>
<dbReference type="EMBL" id="SHKY01000002">
    <property type="protein sequence ID" value="RZU46628.1"/>
    <property type="molecule type" value="Genomic_DNA"/>
</dbReference>
<name>A0A4Q7Z855_9ACTN</name>
<keyword evidence="2" id="KW-1185">Reference proteome</keyword>
<accession>A0A4Q7Z855</accession>
<dbReference type="AlphaFoldDB" id="A0A4Q7Z855"/>
<comment type="caution">
    <text evidence="1">The sequence shown here is derived from an EMBL/GenBank/DDBJ whole genome shotgun (WGS) entry which is preliminary data.</text>
</comment>
<gene>
    <name evidence="1" type="ORF">EV385_6704</name>
</gene>